<protein>
    <recommendedName>
        <fullName evidence="4">DUF4241 domain-containing protein</fullName>
    </recommendedName>
</protein>
<dbReference type="Pfam" id="PF14025">
    <property type="entry name" value="DUF4241"/>
    <property type="match status" value="1"/>
</dbReference>
<evidence type="ECO:0000256" key="1">
    <source>
        <dbReference type="SAM" id="MobiDB-lite"/>
    </source>
</evidence>
<name>A0A1G9FC75_9PSEU</name>
<feature type="region of interest" description="Disordered" evidence="1">
    <location>
        <begin position="1"/>
        <end position="24"/>
    </location>
</feature>
<evidence type="ECO:0008006" key="4">
    <source>
        <dbReference type="Google" id="ProtNLM"/>
    </source>
</evidence>
<dbReference type="EMBL" id="FNET01000007">
    <property type="protein sequence ID" value="SDK86025.1"/>
    <property type="molecule type" value="Genomic_DNA"/>
</dbReference>
<proteinExistence type="predicted"/>
<organism evidence="2 3">
    <name type="scientific">Lentzea albidocapillata subsp. violacea</name>
    <dbReference type="NCBI Taxonomy" id="128104"/>
    <lineage>
        <taxon>Bacteria</taxon>
        <taxon>Bacillati</taxon>
        <taxon>Actinomycetota</taxon>
        <taxon>Actinomycetes</taxon>
        <taxon>Pseudonocardiales</taxon>
        <taxon>Pseudonocardiaceae</taxon>
        <taxon>Lentzea</taxon>
    </lineage>
</organism>
<reference evidence="3" key="1">
    <citation type="submission" date="2016-10" db="EMBL/GenBank/DDBJ databases">
        <authorList>
            <person name="Varghese N."/>
            <person name="Submissions S."/>
        </authorList>
    </citation>
    <scope>NUCLEOTIDE SEQUENCE [LARGE SCALE GENOMIC DNA]</scope>
    <source>
        <strain evidence="3">DSM 44796</strain>
    </source>
</reference>
<sequence length="430" mass="46697">MVALGAQALRTSSGPRPHDPFNWESVPAPAETNEPVEVVYCAGWDPATRSSVSPMSESVARARNVAGDQYAAVLFAGGVARAVVEVCWSAHHAEVWHIDASGRRYRGVAYRRWPDGRLRLFEVRGWRYGEQDTPEFAGENPTFRARVHRTATATAEKVAVSAELSSGGKLDTWRDWQNWPEPTRPPDDVAVPAADGWPALAGMTGPVTVRPGPDTAPATFPWRPPHPLRPRHIEKVVTDGSRFRTQNGRVQIIKRIPAGTIRLPSGKLLVADPGWLHTDPKPLTAPAPPGEYPVDVFELMEDGKSAWTVACRVTVKDAPVTSWDLALLDGEHELDLGDGEFFGNPVDTATLALVDQAGVKAYHQADIDAATAGEAVFHRLSDPKTGTDLLIVPGWSDGAYPVWIGRTEDSAIGCFVLDFRVPELANAEPA</sequence>
<dbReference type="AlphaFoldDB" id="A0A1G9FC75"/>
<evidence type="ECO:0000313" key="2">
    <source>
        <dbReference type="EMBL" id="SDK86025.1"/>
    </source>
</evidence>
<accession>A0A1G9FC75</accession>
<evidence type="ECO:0000313" key="3">
    <source>
        <dbReference type="Proteomes" id="UP000199682"/>
    </source>
</evidence>
<dbReference type="InterPro" id="IPR025335">
    <property type="entry name" value="DUF4241"/>
</dbReference>
<gene>
    <name evidence="2" type="ORF">SAMN04488074_107316</name>
</gene>
<dbReference type="Proteomes" id="UP000199682">
    <property type="component" value="Unassembled WGS sequence"/>
</dbReference>